<accession>A0ACB6ZRC7</accession>
<organism evidence="1 2">
    <name type="scientific">Thelephora ganbajun</name>
    <name type="common">Ganba fungus</name>
    <dbReference type="NCBI Taxonomy" id="370292"/>
    <lineage>
        <taxon>Eukaryota</taxon>
        <taxon>Fungi</taxon>
        <taxon>Dikarya</taxon>
        <taxon>Basidiomycota</taxon>
        <taxon>Agaricomycotina</taxon>
        <taxon>Agaricomycetes</taxon>
        <taxon>Thelephorales</taxon>
        <taxon>Thelephoraceae</taxon>
        <taxon>Thelephora</taxon>
    </lineage>
</organism>
<name>A0ACB6ZRC7_THEGA</name>
<reference evidence="1" key="2">
    <citation type="journal article" date="2020" name="Nat. Commun.">
        <title>Large-scale genome sequencing of mycorrhizal fungi provides insights into the early evolution of symbiotic traits.</title>
        <authorList>
            <person name="Miyauchi S."/>
            <person name="Kiss E."/>
            <person name="Kuo A."/>
            <person name="Drula E."/>
            <person name="Kohler A."/>
            <person name="Sanchez-Garcia M."/>
            <person name="Morin E."/>
            <person name="Andreopoulos B."/>
            <person name="Barry K.W."/>
            <person name="Bonito G."/>
            <person name="Buee M."/>
            <person name="Carver A."/>
            <person name="Chen C."/>
            <person name="Cichocki N."/>
            <person name="Clum A."/>
            <person name="Culley D."/>
            <person name="Crous P.W."/>
            <person name="Fauchery L."/>
            <person name="Girlanda M."/>
            <person name="Hayes R.D."/>
            <person name="Keri Z."/>
            <person name="LaButti K."/>
            <person name="Lipzen A."/>
            <person name="Lombard V."/>
            <person name="Magnuson J."/>
            <person name="Maillard F."/>
            <person name="Murat C."/>
            <person name="Nolan M."/>
            <person name="Ohm R.A."/>
            <person name="Pangilinan J."/>
            <person name="Pereira M.F."/>
            <person name="Perotto S."/>
            <person name="Peter M."/>
            <person name="Pfister S."/>
            <person name="Riley R."/>
            <person name="Sitrit Y."/>
            <person name="Stielow J.B."/>
            <person name="Szollosi G."/>
            <person name="Zifcakova L."/>
            <person name="Stursova M."/>
            <person name="Spatafora J.W."/>
            <person name="Tedersoo L."/>
            <person name="Vaario L.M."/>
            <person name="Yamada A."/>
            <person name="Yan M."/>
            <person name="Wang P."/>
            <person name="Xu J."/>
            <person name="Bruns T."/>
            <person name="Baldrian P."/>
            <person name="Vilgalys R."/>
            <person name="Dunand C."/>
            <person name="Henrissat B."/>
            <person name="Grigoriev I.V."/>
            <person name="Hibbett D."/>
            <person name="Nagy L.G."/>
            <person name="Martin F.M."/>
        </authorList>
    </citation>
    <scope>NUCLEOTIDE SEQUENCE</scope>
    <source>
        <strain evidence="1">P2</strain>
    </source>
</reference>
<dbReference type="Proteomes" id="UP000886501">
    <property type="component" value="Unassembled WGS sequence"/>
</dbReference>
<proteinExistence type="predicted"/>
<reference evidence="1" key="1">
    <citation type="submission" date="2019-10" db="EMBL/GenBank/DDBJ databases">
        <authorList>
            <consortium name="DOE Joint Genome Institute"/>
            <person name="Kuo A."/>
            <person name="Miyauchi S."/>
            <person name="Kiss E."/>
            <person name="Drula E."/>
            <person name="Kohler A."/>
            <person name="Sanchez-Garcia M."/>
            <person name="Andreopoulos B."/>
            <person name="Barry K.W."/>
            <person name="Bonito G."/>
            <person name="Buee M."/>
            <person name="Carver A."/>
            <person name="Chen C."/>
            <person name="Cichocki N."/>
            <person name="Clum A."/>
            <person name="Culley D."/>
            <person name="Crous P.W."/>
            <person name="Fauchery L."/>
            <person name="Girlanda M."/>
            <person name="Hayes R."/>
            <person name="Keri Z."/>
            <person name="Labutti K."/>
            <person name="Lipzen A."/>
            <person name="Lombard V."/>
            <person name="Magnuson J."/>
            <person name="Maillard F."/>
            <person name="Morin E."/>
            <person name="Murat C."/>
            <person name="Nolan M."/>
            <person name="Ohm R."/>
            <person name="Pangilinan J."/>
            <person name="Pereira M."/>
            <person name="Perotto S."/>
            <person name="Peter M."/>
            <person name="Riley R."/>
            <person name="Sitrit Y."/>
            <person name="Stielow B."/>
            <person name="Szollosi G."/>
            <person name="Zifcakova L."/>
            <person name="Stursova M."/>
            <person name="Spatafora J.W."/>
            <person name="Tedersoo L."/>
            <person name="Vaario L.-M."/>
            <person name="Yamada A."/>
            <person name="Yan M."/>
            <person name="Wang P."/>
            <person name="Xu J."/>
            <person name="Bruns T."/>
            <person name="Baldrian P."/>
            <person name="Vilgalys R."/>
            <person name="Henrissat B."/>
            <person name="Grigoriev I.V."/>
            <person name="Hibbett D."/>
            <person name="Nagy L.G."/>
            <person name="Martin F.M."/>
        </authorList>
    </citation>
    <scope>NUCLEOTIDE SEQUENCE</scope>
    <source>
        <strain evidence="1">P2</strain>
    </source>
</reference>
<keyword evidence="2" id="KW-1185">Reference proteome</keyword>
<comment type="caution">
    <text evidence="1">The sequence shown here is derived from an EMBL/GenBank/DDBJ whole genome shotgun (WGS) entry which is preliminary data.</text>
</comment>
<gene>
    <name evidence="1" type="ORF">BDM02DRAFT_3153848</name>
</gene>
<evidence type="ECO:0000313" key="1">
    <source>
        <dbReference type="EMBL" id="KAF9652094.1"/>
    </source>
</evidence>
<sequence length="317" mass="35972">MRDKRSLRWISEQYFEQNGSHYQILLTPPTPLEFSRLVHISRPVLIKGLQVVESLTRLWTNDYLVERMGERPISVAVTPNGRADTVTSHDGTDYFVEPSVEQMTMSELLVSLSTGSSQNGNVYRSRPASQEGDSLSEFNSLKRDIPEEISWCSEALGQPPDAVNLWIGDSRSVTSIHNDPYENVYCVIRGKKIFTLFPPSEGWLLEEREYPHAAYTRPSPSANLKISPSGQTVRWSSMPEPDVHPPRGTHPIQIEVEAGDTLYLPAGWWHHVRQSGPTVIALNWWYDMEMSGMSWVMLSFLRGMHLEENGDAKDDSL</sequence>
<dbReference type="EMBL" id="MU117970">
    <property type="protein sequence ID" value="KAF9652094.1"/>
    <property type="molecule type" value="Genomic_DNA"/>
</dbReference>
<evidence type="ECO:0000313" key="2">
    <source>
        <dbReference type="Proteomes" id="UP000886501"/>
    </source>
</evidence>
<protein>
    <submittedName>
        <fullName evidence="1">Clavaminate synthase-like protein</fullName>
    </submittedName>
</protein>